<dbReference type="EMBL" id="CM039431">
    <property type="protein sequence ID" value="KAI4338065.1"/>
    <property type="molecule type" value="Genomic_DNA"/>
</dbReference>
<organism evidence="1 2">
    <name type="scientific">Bauhinia variegata</name>
    <name type="common">Purple orchid tree</name>
    <name type="synonym">Phanera variegata</name>
    <dbReference type="NCBI Taxonomy" id="167791"/>
    <lineage>
        <taxon>Eukaryota</taxon>
        <taxon>Viridiplantae</taxon>
        <taxon>Streptophyta</taxon>
        <taxon>Embryophyta</taxon>
        <taxon>Tracheophyta</taxon>
        <taxon>Spermatophyta</taxon>
        <taxon>Magnoliopsida</taxon>
        <taxon>eudicotyledons</taxon>
        <taxon>Gunneridae</taxon>
        <taxon>Pentapetalae</taxon>
        <taxon>rosids</taxon>
        <taxon>fabids</taxon>
        <taxon>Fabales</taxon>
        <taxon>Fabaceae</taxon>
        <taxon>Cercidoideae</taxon>
        <taxon>Cercideae</taxon>
        <taxon>Bauhiniinae</taxon>
        <taxon>Bauhinia</taxon>
    </lineage>
</organism>
<sequence length="164" mass="19479">MALETFLLTCLRLDLQFCAEKYRFKRCYLKSLIASHALECNISRVLLIWSVYEFYLIVPSTSLFPFCLGYLDFLRFIVFTGYAFTALYFDMPRQLAILAGKIHFITALHSCKCREVIVEFYSSFRDGYCCWYSYNILEWLKPCIYSHRSWWLLIADDKILLADN</sequence>
<dbReference type="Proteomes" id="UP000828941">
    <property type="component" value="Chromosome 6"/>
</dbReference>
<name>A0ACB9NNK3_BAUVA</name>
<evidence type="ECO:0000313" key="1">
    <source>
        <dbReference type="EMBL" id="KAI4338065.1"/>
    </source>
</evidence>
<reference evidence="1 2" key="1">
    <citation type="journal article" date="2022" name="DNA Res.">
        <title>Chromosomal-level genome assembly of the orchid tree Bauhinia variegata (Leguminosae; Cercidoideae) supports the allotetraploid origin hypothesis of Bauhinia.</title>
        <authorList>
            <person name="Zhong Y."/>
            <person name="Chen Y."/>
            <person name="Zheng D."/>
            <person name="Pang J."/>
            <person name="Liu Y."/>
            <person name="Luo S."/>
            <person name="Meng S."/>
            <person name="Qian L."/>
            <person name="Wei D."/>
            <person name="Dai S."/>
            <person name="Zhou R."/>
        </authorList>
    </citation>
    <scope>NUCLEOTIDE SEQUENCE [LARGE SCALE GENOMIC DNA]</scope>
    <source>
        <strain evidence="1">BV-YZ2020</strain>
    </source>
</reference>
<proteinExistence type="predicted"/>
<keyword evidence="2" id="KW-1185">Reference proteome</keyword>
<evidence type="ECO:0000313" key="2">
    <source>
        <dbReference type="Proteomes" id="UP000828941"/>
    </source>
</evidence>
<accession>A0ACB9NNK3</accession>
<comment type="caution">
    <text evidence="1">The sequence shown here is derived from an EMBL/GenBank/DDBJ whole genome shotgun (WGS) entry which is preliminary data.</text>
</comment>
<protein>
    <submittedName>
        <fullName evidence="1">Uncharacterized protein</fullName>
    </submittedName>
</protein>
<gene>
    <name evidence="1" type="ORF">L6164_016419</name>
</gene>